<dbReference type="Proteomes" id="UP000275267">
    <property type="component" value="Unassembled WGS sequence"/>
</dbReference>
<dbReference type="SUPFAM" id="SSF69304">
    <property type="entry name" value="Tricorn protease N-terminal domain"/>
    <property type="match status" value="1"/>
</dbReference>
<feature type="compositionally biased region" description="Low complexity" evidence="4">
    <location>
        <begin position="9"/>
        <end position="37"/>
    </location>
</feature>
<dbReference type="FunFam" id="1.25.40.10:FF:001318">
    <property type="entry name" value="Os03g0314400 protein"/>
    <property type="match status" value="1"/>
</dbReference>
<feature type="repeat" description="PPR" evidence="3">
    <location>
        <begin position="224"/>
        <end position="258"/>
    </location>
</feature>
<dbReference type="InterPro" id="IPR002885">
    <property type="entry name" value="PPR_rpt"/>
</dbReference>
<dbReference type="OrthoDB" id="43744at2759"/>
<dbReference type="PANTHER" id="PTHR32161">
    <property type="entry name" value="DPP6 N-TERMINAL DOMAIN-LIKE PROTEIN"/>
    <property type="match status" value="1"/>
</dbReference>
<gene>
    <name evidence="5" type="ORF">C2845_PM01G13250</name>
</gene>
<evidence type="ECO:0000256" key="1">
    <source>
        <dbReference type="ARBA" id="ARBA00022737"/>
    </source>
</evidence>
<evidence type="ECO:0008006" key="7">
    <source>
        <dbReference type="Google" id="ProtNLM"/>
    </source>
</evidence>
<dbReference type="Gene3D" id="1.25.40.10">
    <property type="entry name" value="Tetratricopeptide repeat domain"/>
    <property type="match status" value="3"/>
</dbReference>
<evidence type="ECO:0000313" key="5">
    <source>
        <dbReference type="EMBL" id="RLN41124.1"/>
    </source>
</evidence>
<dbReference type="Pfam" id="PF01535">
    <property type="entry name" value="PPR"/>
    <property type="match status" value="7"/>
</dbReference>
<dbReference type="FunFam" id="1.25.40.10:FF:000242">
    <property type="entry name" value="Pentatricopeptide repeat-containing protein"/>
    <property type="match status" value="1"/>
</dbReference>
<dbReference type="Gene3D" id="2.120.10.30">
    <property type="entry name" value="TolB, C-terminal domain"/>
    <property type="match status" value="1"/>
</dbReference>
<dbReference type="InterPro" id="IPR011042">
    <property type="entry name" value="6-blade_b-propeller_TolB-like"/>
</dbReference>
<dbReference type="InterPro" id="IPR011990">
    <property type="entry name" value="TPR-like_helical_dom_sf"/>
</dbReference>
<dbReference type="NCBIfam" id="TIGR00756">
    <property type="entry name" value="PPR"/>
    <property type="match status" value="4"/>
</dbReference>
<reference evidence="6" key="1">
    <citation type="journal article" date="2019" name="Nat. Commun.">
        <title>The genome of broomcorn millet.</title>
        <authorList>
            <person name="Zou C."/>
            <person name="Miki D."/>
            <person name="Li D."/>
            <person name="Tang Q."/>
            <person name="Xiao L."/>
            <person name="Rajput S."/>
            <person name="Deng P."/>
            <person name="Jia W."/>
            <person name="Huang R."/>
            <person name="Zhang M."/>
            <person name="Sun Y."/>
            <person name="Hu J."/>
            <person name="Fu X."/>
            <person name="Schnable P.S."/>
            <person name="Li F."/>
            <person name="Zhang H."/>
            <person name="Feng B."/>
            <person name="Zhu X."/>
            <person name="Liu R."/>
            <person name="Schnable J.C."/>
            <person name="Zhu J.-K."/>
            <person name="Zhang H."/>
        </authorList>
    </citation>
    <scope>NUCLEOTIDE SEQUENCE [LARGE SCALE GENOMIC DNA]</scope>
</reference>
<accession>A0A3L6TQH9</accession>
<protein>
    <recommendedName>
        <fullName evidence="7">Pentatricopeptide repeat-containing protein</fullName>
    </recommendedName>
</protein>
<evidence type="ECO:0000256" key="4">
    <source>
        <dbReference type="SAM" id="MobiDB-lite"/>
    </source>
</evidence>
<dbReference type="PROSITE" id="PS51375">
    <property type="entry name" value="PPR"/>
    <property type="match status" value="2"/>
</dbReference>
<keyword evidence="2" id="KW-0809">Transit peptide</keyword>
<evidence type="ECO:0000313" key="6">
    <source>
        <dbReference type="Proteomes" id="UP000275267"/>
    </source>
</evidence>
<keyword evidence="1" id="KW-0677">Repeat</keyword>
<sequence length="797" mass="88375">MHTSPAAAPRGTSSKSTRSSSPRASSRTRSPPAASSSSPPPPPPGASSRARSTTHCASSASCAAPTRCNTILKAALRYGLPHLCLPLYASMPALPDDYTYPLLAAACAARGDAREGRQLHSHAVRHGFGYNVYLRNALMHMYSACGCFADARRVFDEGPVWDAVSWNTMLAAYVRAGDVEQAIGVFARMPERSAAAVSSMVALFGRSGMVDEAKRVFDGAEHRDAFTWAAMICCFERNGQFVEALGVFSDMRAEGWHVDEAVMVSVNAVCAWSEQGKSVHEYIKEYQYNITVVLGTSLIDMYMECGCLDAALEVFNTVEEKGTPCWNAVIVGLAMNGLVTKSLDMFSEMEASATAVPNEITFTGVLSACRHSGLVEEGRQFFKLMQNKYQIVPNIRYYGCMVDLFGRAGYVREAEDLIQSMPMSPDVPAWGQITGLAFVSEREHNLETLHVALRFIANGEVNVFSLADIYGVDLFSGARLEDNGCIAGGYEEPVQDRRSPWNIVYKTNLRTGETERLTPLGTFDLSPSVSPSGKVAVASFQGKRWDGEIKDLKTNIYVMSLENPFLERKRVIENGGWPSWGSENVIFFHRKVGDIWGVFRYNLSTGETIRVTPEAFDAVTPAAIDETKVAVATIRQKSEFTDVRTETQYRHIEIFNMNAPQQPLRITQNARAKADHFNPFVMDGGKYFGYHRCKSDLLQHGDDVPRHFHKVQSPHEDVGVFRVSDVFPTFFKDGSKLAFVDNKFKAVWLADSKGLRVVFEACYGLQLGEHIFLNYDLFGLFSRLRELYSCLDRVLDT</sequence>
<organism evidence="5 6">
    <name type="scientific">Panicum miliaceum</name>
    <name type="common">Proso millet</name>
    <name type="synonym">Broomcorn millet</name>
    <dbReference type="NCBI Taxonomy" id="4540"/>
    <lineage>
        <taxon>Eukaryota</taxon>
        <taxon>Viridiplantae</taxon>
        <taxon>Streptophyta</taxon>
        <taxon>Embryophyta</taxon>
        <taxon>Tracheophyta</taxon>
        <taxon>Spermatophyta</taxon>
        <taxon>Magnoliopsida</taxon>
        <taxon>Liliopsida</taxon>
        <taxon>Poales</taxon>
        <taxon>Poaceae</taxon>
        <taxon>PACMAD clade</taxon>
        <taxon>Panicoideae</taxon>
        <taxon>Panicodae</taxon>
        <taxon>Paniceae</taxon>
        <taxon>Panicinae</taxon>
        <taxon>Panicum</taxon>
        <taxon>Panicum sect. Panicum</taxon>
    </lineage>
</organism>
<dbReference type="AlphaFoldDB" id="A0A3L6TQH9"/>
<feature type="repeat" description="PPR" evidence="3">
    <location>
        <begin position="162"/>
        <end position="196"/>
    </location>
</feature>
<dbReference type="PANTHER" id="PTHR32161:SF21">
    <property type="entry name" value="OS03G0314500 PROTEIN"/>
    <property type="match status" value="1"/>
</dbReference>
<evidence type="ECO:0000256" key="2">
    <source>
        <dbReference type="ARBA" id="ARBA00022946"/>
    </source>
</evidence>
<dbReference type="STRING" id="4540.A0A3L6TQH9"/>
<comment type="caution">
    <text evidence="5">The sequence shown here is derived from an EMBL/GenBank/DDBJ whole genome shotgun (WGS) entry which is preliminary data.</text>
</comment>
<evidence type="ECO:0000256" key="3">
    <source>
        <dbReference type="PROSITE-ProRule" id="PRU00708"/>
    </source>
</evidence>
<dbReference type="EMBL" id="PQIB02000001">
    <property type="protein sequence ID" value="RLN41124.1"/>
    <property type="molecule type" value="Genomic_DNA"/>
</dbReference>
<name>A0A3L6TQH9_PANMI</name>
<proteinExistence type="predicted"/>
<keyword evidence="6" id="KW-1185">Reference proteome</keyword>
<feature type="region of interest" description="Disordered" evidence="4">
    <location>
        <begin position="1"/>
        <end position="52"/>
    </location>
</feature>